<dbReference type="Proteomes" id="UP000245802">
    <property type="component" value="Chromosome"/>
</dbReference>
<dbReference type="SUPFAM" id="SSF52980">
    <property type="entry name" value="Restriction endonuclease-like"/>
    <property type="match status" value="1"/>
</dbReference>
<protein>
    <submittedName>
        <fullName evidence="2">Uma2 family endonuclease</fullName>
    </submittedName>
</protein>
<evidence type="ECO:0000259" key="1">
    <source>
        <dbReference type="Pfam" id="PF05685"/>
    </source>
</evidence>
<dbReference type="OrthoDB" id="274259at2"/>
<dbReference type="RefSeq" id="WP_010045619.1">
    <property type="nucleotide sequence ID" value="NZ_CP025958.1"/>
</dbReference>
<feature type="domain" description="Putative restriction endonuclease" evidence="1">
    <location>
        <begin position="8"/>
        <end position="173"/>
    </location>
</feature>
<evidence type="ECO:0000313" key="2">
    <source>
        <dbReference type="EMBL" id="AWM36337.1"/>
    </source>
</evidence>
<dbReference type="KEGG" id="gog:C1280_04435"/>
<dbReference type="AlphaFoldDB" id="A0A2Z3GXW4"/>
<organism evidence="2 3">
    <name type="scientific">Gemmata obscuriglobus</name>
    <dbReference type="NCBI Taxonomy" id="114"/>
    <lineage>
        <taxon>Bacteria</taxon>
        <taxon>Pseudomonadati</taxon>
        <taxon>Planctomycetota</taxon>
        <taxon>Planctomycetia</taxon>
        <taxon>Gemmatales</taxon>
        <taxon>Gemmataceae</taxon>
        <taxon>Gemmata</taxon>
    </lineage>
</organism>
<keyword evidence="2" id="KW-0255">Endonuclease</keyword>
<keyword evidence="3" id="KW-1185">Reference proteome</keyword>
<dbReference type="InterPro" id="IPR008538">
    <property type="entry name" value="Uma2"/>
</dbReference>
<dbReference type="PANTHER" id="PTHR34107">
    <property type="entry name" value="SLL0198 PROTEIN-RELATED"/>
    <property type="match status" value="1"/>
</dbReference>
<name>A0A2Z3GXW4_9BACT</name>
<gene>
    <name evidence="2" type="ORF">C1280_04435</name>
</gene>
<sequence>MTVEEFWEFVHRPEHEPRSFHLIRGTVVEEARPERLHGVVAVRLGSFLEEYARRIRFGYVVLASGVILAQNPVTVIGPDVAYFTDVNRFEDLPPKWGDVPPVLAVEVSSPSDNTGTTNEKVRACLANGVKVVWQVDYEERNVTVYRPNKVMEVVRESGELTGGDDLPGLVIQVADIFKLPGGRNPPPPTSPPAGS</sequence>
<dbReference type="EMBL" id="CP025958">
    <property type="protein sequence ID" value="AWM36337.1"/>
    <property type="molecule type" value="Genomic_DNA"/>
</dbReference>
<dbReference type="PANTHER" id="PTHR34107:SF1">
    <property type="entry name" value="SLL0198 PROTEIN"/>
    <property type="match status" value="1"/>
</dbReference>
<dbReference type="CDD" id="cd06260">
    <property type="entry name" value="DUF820-like"/>
    <property type="match status" value="1"/>
</dbReference>
<dbReference type="Gene3D" id="3.90.1570.10">
    <property type="entry name" value="tt1808, chain A"/>
    <property type="match status" value="1"/>
</dbReference>
<dbReference type="GO" id="GO:0004519">
    <property type="term" value="F:endonuclease activity"/>
    <property type="evidence" value="ECO:0007669"/>
    <property type="project" value="UniProtKB-KW"/>
</dbReference>
<proteinExistence type="predicted"/>
<evidence type="ECO:0000313" key="3">
    <source>
        <dbReference type="Proteomes" id="UP000245802"/>
    </source>
</evidence>
<keyword evidence="2" id="KW-0540">Nuclease</keyword>
<reference evidence="2 3" key="1">
    <citation type="submission" date="2018-01" db="EMBL/GenBank/DDBJ databases">
        <title>G. obscuriglobus.</title>
        <authorList>
            <person name="Franke J."/>
            <person name="Blomberg W."/>
            <person name="Selmecki A."/>
        </authorList>
    </citation>
    <scope>NUCLEOTIDE SEQUENCE [LARGE SCALE GENOMIC DNA]</scope>
    <source>
        <strain evidence="2 3">DSM 5831</strain>
    </source>
</reference>
<dbReference type="Pfam" id="PF05685">
    <property type="entry name" value="Uma2"/>
    <property type="match status" value="1"/>
</dbReference>
<dbReference type="InterPro" id="IPR011335">
    <property type="entry name" value="Restrct_endonuc-II-like"/>
</dbReference>
<dbReference type="InterPro" id="IPR012296">
    <property type="entry name" value="Nuclease_put_TT1808"/>
</dbReference>
<accession>A0A2Z3GXW4</accession>
<keyword evidence="2" id="KW-0378">Hydrolase</keyword>